<name>A0A7W7AZW8_9SPHN</name>
<comment type="caution">
    <text evidence="2">The sequence shown here is derived from an EMBL/GenBank/DDBJ whole genome shotgun (WGS) entry which is preliminary data.</text>
</comment>
<dbReference type="AlphaFoldDB" id="A0A7W7AZW8"/>
<dbReference type="Gene3D" id="1.10.1220.10">
    <property type="entry name" value="Met repressor-like"/>
    <property type="match status" value="1"/>
</dbReference>
<evidence type="ECO:0000259" key="1">
    <source>
        <dbReference type="Pfam" id="PF01402"/>
    </source>
</evidence>
<dbReference type="Pfam" id="PF01402">
    <property type="entry name" value="RHH_1"/>
    <property type="match status" value="1"/>
</dbReference>
<accession>A0A7W7AZW8</accession>
<dbReference type="InterPro" id="IPR013321">
    <property type="entry name" value="Arc_rbn_hlx_hlx"/>
</dbReference>
<dbReference type="GO" id="GO:0006355">
    <property type="term" value="P:regulation of DNA-templated transcription"/>
    <property type="evidence" value="ECO:0007669"/>
    <property type="project" value="InterPro"/>
</dbReference>
<reference evidence="2 3" key="1">
    <citation type="submission" date="2020-08" db="EMBL/GenBank/DDBJ databases">
        <title>Genomic Encyclopedia of Type Strains, Phase IV (KMG-IV): sequencing the most valuable type-strain genomes for metagenomic binning, comparative biology and taxonomic classification.</title>
        <authorList>
            <person name="Goeker M."/>
        </authorList>
    </citation>
    <scope>NUCLEOTIDE SEQUENCE [LARGE SCALE GENOMIC DNA]</scope>
    <source>
        <strain evidence="2 3">DSM 17328</strain>
    </source>
</reference>
<evidence type="ECO:0000313" key="2">
    <source>
        <dbReference type="EMBL" id="MBB4630528.1"/>
    </source>
</evidence>
<dbReference type="CDD" id="cd21631">
    <property type="entry name" value="RHH_CopG_NikR-like"/>
    <property type="match status" value="1"/>
</dbReference>
<evidence type="ECO:0000313" key="3">
    <source>
        <dbReference type="Proteomes" id="UP000566324"/>
    </source>
</evidence>
<dbReference type="RefSeq" id="WP_184063568.1">
    <property type="nucleotide sequence ID" value="NZ_JACHNZ010000001.1"/>
</dbReference>
<proteinExistence type="predicted"/>
<dbReference type="EMBL" id="JACHNZ010000001">
    <property type="protein sequence ID" value="MBB4630528.1"/>
    <property type="molecule type" value="Genomic_DNA"/>
</dbReference>
<sequence>MRTIIDIAEPQMKELDTLSRQERQSRAALIRKAIAEYLARHRQSGAGEAFGLWGDRKIDGLDYQERARSEW</sequence>
<dbReference type="InterPro" id="IPR002145">
    <property type="entry name" value="CopG"/>
</dbReference>
<keyword evidence="3" id="KW-1185">Reference proteome</keyword>
<protein>
    <submittedName>
        <fullName evidence="2">Metal-responsive CopG/Arc/MetJ family transcriptional regulator</fullName>
    </submittedName>
</protein>
<organism evidence="2 3">
    <name type="scientific">Sphingosinicella soli</name>
    <dbReference type="NCBI Taxonomy" id="333708"/>
    <lineage>
        <taxon>Bacteria</taxon>
        <taxon>Pseudomonadati</taxon>
        <taxon>Pseudomonadota</taxon>
        <taxon>Alphaproteobacteria</taxon>
        <taxon>Sphingomonadales</taxon>
        <taxon>Sphingosinicellaceae</taxon>
        <taxon>Sphingosinicella</taxon>
    </lineage>
</organism>
<dbReference type="Proteomes" id="UP000566324">
    <property type="component" value="Unassembled WGS sequence"/>
</dbReference>
<gene>
    <name evidence="2" type="ORF">GGQ98_000129</name>
</gene>
<feature type="domain" description="Ribbon-helix-helix protein CopG" evidence="1">
    <location>
        <begin position="5"/>
        <end position="40"/>
    </location>
</feature>